<dbReference type="Gene3D" id="2.70.50.70">
    <property type="match status" value="1"/>
</dbReference>
<dbReference type="AlphaFoldDB" id="A0A9P6JJE2"/>
<dbReference type="OrthoDB" id="2342176at2759"/>
<proteinExistence type="predicted"/>
<keyword evidence="3" id="KW-1185">Reference proteome</keyword>
<feature type="non-terminal residue" evidence="2">
    <location>
        <position position="1"/>
    </location>
</feature>
<gene>
    <name evidence="2" type="ORF">BGZ65_009182</name>
</gene>
<dbReference type="EMBL" id="JAAAHW010004527">
    <property type="protein sequence ID" value="KAF9973579.1"/>
    <property type="molecule type" value="Genomic_DNA"/>
</dbReference>
<evidence type="ECO:0000313" key="2">
    <source>
        <dbReference type="EMBL" id="KAF9973579.1"/>
    </source>
</evidence>
<sequence>ISKTTSANAPQGNTFTDPMTIPSNAPTSNKVILNWIWNNNEGNRELYSSCADIVIQGTSGGSLSGVAPLFANYGPGSPYIPERAVSGGEWGKKFFDARKPITVTVPAQKLKRQIVPLN</sequence>
<protein>
    <recommendedName>
        <fullName evidence="4">Chitin-binding type-4 domain-containing protein</fullName>
    </recommendedName>
</protein>
<accession>A0A9P6JJE2</accession>
<reference evidence="2" key="1">
    <citation type="journal article" date="2020" name="Fungal Divers.">
        <title>Resolving the Mortierellaceae phylogeny through synthesis of multi-gene phylogenetics and phylogenomics.</title>
        <authorList>
            <person name="Vandepol N."/>
            <person name="Liber J."/>
            <person name="Desiro A."/>
            <person name="Na H."/>
            <person name="Kennedy M."/>
            <person name="Barry K."/>
            <person name="Grigoriev I.V."/>
            <person name="Miller A.N."/>
            <person name="O'Donnell K."/>
            <person name="Stajich J.E."/>
            <person name="Bonito G."/>
        </authorList>
    </citation>
    <scope>NUCLEOTIDE SEQUENCE</scope>
    <source>
        <strain evidence="2">MES-2147</strain>
    </source>
</reference>
<name>A0A9P6JJE2_9FUNG</name>
<organism evidence="2 3">
    <name type="scientific">Modicella reniformis</name>
    <dbReference type="NCBI Taxonomy" id="1440133"/>
    <lineage>
        <taxon>Eukaryota</taxon>
        <taxon>Fungi</taxon>
        <taxon>Fungi incertae sedis</taxon>
        <taxon>Mucoromycota</taxon>
        <taxon>Mortierellomycotina</taxon>
        <taxon>Mortierellomycetes</taxon>
        <taxon>Mortierellales</taxon>
        <taxon>Mortierellaceae</taxon>
        <taxon>Modicella</taxon>
    </lineage>
</organism>
<dbReference type="Proteomes" id="UP000749646">
    <property type="component" value="Unassembled WGS sequence"/>
</dbReference>
<comment type="caution">
    <text evidence="2">The sequence shown here is derived from an EMBL/GenBank/DDBJ whole genome shotgun (WGS) entry which is preliminary data.</text>
</comment>
<evidence type="ECO:0008006" key="4">
    <source>
        <dbReference type="Google" id="ProtNLM"/>
    </source>
</evidence>
<evidence type="ECO:0000256" key="1">
    <source>
        <dbReference type="SAM" id="MobiDB-lite"/>
    </source>
</evidence>
<feature type="region of interest" description="Disordered" evidence="1">
    <location>
        <begin position="1"/>
        <end position="23"/>
    </location>
</feature>
<evidence type="ECO:0000313" key="3">
    <source>
        <dbReference type="Proteomes" id="UP000749646"/>
    </source>
</evidence>